<feature type="domain" description="ABC transmembrane type-1" evidence="9">
    <location>
        <begin position="101"/>
        <end position="286"/>
    </location>
</feature>
<accession>A0ABS5TJ44</accession>
<comment type="similarity">
    <text evidence="7">Belongs to the binding-protein-dependent transport system permease family.</text>
</comment>
<evidence type="ECO:0000256" key="5">
    <source>
        <dbReference type="ARBA" id="ARBA00022989"/>
    </source>
</evidence>
<keyword evidence="5 7" id="KW-1133">Transmembrane helix</keyword>
<feature type="transmembrane region" description="Helical" evidence="7">
    <location>
        <begin position="136"/>
        <end position="156"/>
    </location>
</feature>
<evidence type="ECO:0000313" key="11">
    <source>
        <dbReference type="Proteomes" id="UP001197247"/>
    </source>
</evidence>
<dbReference type="RefSeq" id="WP_214156375.1">
    <property type="nucleotide sequence ID" value="NZ_JAHBAY010000005.1"/>
</dbReference>
<evidence type="ECO:0000259" key="9">
    <source>
        <dbReference type="PROSITE" id="PS50928"/>
    </source>
</evidence>
<organism evidence="10 11">
    <name type="scientific">Kineosporia corallincola</name>
    <dbReference type="NCBI Taxonomy" id="2835133"/>
    <lineage>
        <taxon>Bacteria</taxon>
        <taxon>Bacillati</taxon>
        <taxon>Actinomycetota</taxon>
        <taxon>Actinomycetes</taxon>
        <taxon>Kineosporiales</taxon>
        <taxon>Kineosporiaceae</taxon>
        <taxon>Kineosporia</taxon>
    </lineage>
</organism>
<feature type="transmembrane region" description="Helical" evidence="7">
    <location>
        <begin position="36"/>
        <end position="57"/>
    </location>
</feature>
<dbReference type="InterPro" id="IPR050366">
    <property type="entry name" value="BP-dependent_transpt_permease"/>
</dbReference>
<feature type="transmembrane region" description="Helical" evidence="7">
    <location>
        <begin position="101"/>
        <end position="124"/>
    </location>
</feature>
<keyword evidence="6 7" id="KW-0472">Membrane</keyword>
<name>A0ABS5TJ44_9ACTN</name>
<evidence type="ECO:0000256" key="7">
    <source>
        <dbReference type="RuleBase" id="RU363032"/>
    </source>
</evidence>
<keyword evidence="4 7" id="KW-0812">Transmembrane</keyword>
<dbReference type="InterPro" id="IPR025966">
    <property type="entry name" value="OppC_N"/>
</dbReference>
<evidence type="ECO:0000256" key="2">
    <source>
        <dbReference type="ARBA" id="ARBA00022448"/>
    </source>
</evidence>
<feature type="transmembrane region" description="Helical" evidence="7">
    <location>
        <begin position="265"/>
        <end position="285"/>
    </location>
</feature>
<comment type="caution">
    <text evidence="10">The sequence shown here is derived from an EMBL/GenBank/DDBJ whole genome shotgun (WGS) entry which is preliminary data.</text>
</comment>
<dbReference type="EMBL" id="JAHBAY010000005">
    <property type="protein sequence ID" value="MBT0770083.1"/>
    <property type="molecule type" value="Genomic_DNA"/>
</dbReference>
<gene>
    <name evidence="10" type="ORF">KIH74_14180</name>
</gene>
<comment type="subcellular location">
    <subcellularLocation>
        <location evidence="1 7">Cell membrane</location>
        <topology evidence="1 7">Multi-pass membrane protein</topology>
    </subcellularLocation>
</comment>
<proteinExistence type="inferred from homology"/>
<keyword evidence="3" id="KW-1003">Cell membrane</keyword>
<dbReference type="InterPro" id="IPR035906">
    <property type="entry name" value="MetI-like_sf"/>
</dbReference>
<dbReference type="CDD" id="cd06261">
    <property type="entry name" value="TM_PBP2"/>
    <property type="match status" value="1"/>
</dbReference>
<evidence type="ECO:0000313" key="10">
    <source>
        <dbReference type="EMBL" id="MBT0770083.1"/>
    </source>
</evidence>
<keyword evidence="11" id="KW-1185">Reference proteome</keyword>
<dbReference type="Gene3D" id="1.10.3720.10">
    <property type="entry name" value="MetI-like"/>
    <property type="match status" value="1"/>
</dbReference>
<evidence type="ECO:0000256" key="8">
    <source>
        <dbReference type="SAM" id="MobiDB-lite"/>
    </source>
</evidence>
<dbReference type="Pfam" id="PF00528">
    <property type="entry name" value="BPD_transp_1"/>
    <property type="match status" value="1"/>
</dbReference>
<feature type="region of interest" description="Disordered" evidence="8">
    <location>
        <begin position="1"/>
        <end position="34"/>
    </location>
</feature>
<feature type="transmembrane region" description="Helical" evidence="7">
    <location>
        <begin position="162"/>
        <end position="179"/>
    </location>
</feature>
<reference evidence="10 11" key="1">
    <citation type="submission" date="2021-05" db="EMBL/GenBank/DDBJ databases">
        <title>Kineosporia and Streptomyces sp. nov. two new marine actinobacteria isolated from Coral.</title>
        <authorList>
            <person name="Buangrab K."/>
            <person name="Sutthacheep M."/>
            <person name="Yeemin T."/>
            <person name="Harunari E."/>
            <person name="Igarashi Y."/>
            <person name="Kanchanasin P."/>
            <person name="Tanasupawat S."/>
            <person name="Phongsopitanun W."/>
        </authorList>
    </citation>
    <scope>NUCLEOTIDE SEQUENCE [LARGE SCALE GENOMIC DNA]</scope>
    <source>
        <strain evidence="10 11">J2-2</strain>
    </source>
</reference>
<dbReference type="PROSITE" id="PS50928">
    <property type="entry name" value="ABC_TM1"/>
    <property type="match status" value="1"/>
</dbReference>
<evidence type="ECO:0000256" key="4">
    <source>
        <dbReference type="ARBA" id="ARBA00022692"/>
    </source>
</evidence>
<evidence type="ECO:0000256" key="3">
    <source>
        <dbReference type="ARBA" id="ARBA00022475"/>
    </source>
</evidence>
<dbReference type="PANTHER" id="PTHR43386:SF1">
    <property type="entry name" value="D,D-DIPEPTIDE TRANSPORT SYSTEM PERMEASE PROTEIN DDPC-RELATED"/>
    <property type="match status" value="1"/>
</dbReference>
<dbReference type="SUPFAM" id="SSF161098">
    <property type="entry name" value="MetI-like"/>
    <property type="match status" value="1"/>
</dbReference>
<feature type="transmembrane region" description="Helical" evidence="7">
    <location>
        <begin position="213"/>
        <end position="245"/>
    </location>
</feature>
<evidence type="ECO:0000256" key="6">
    <source>
        <dbReference type="ARBA" id="ARBA00023136"/>
    </source>
</evidence>
<dbReference type="Pfam" id="PF12911">
    <property type="entry name" value="OppC_N"/>
    <property type="match status" value="1"/>
</dbReference>
<dbReference type="PANTHER" id="PTHR43386">
    <property type="entry name" value="OLIGOPEPTIDE TRANSPORT SYSTEM PERMEASE PROTEIN APPC"/>
    <property type="match status" value="1"/>
</dbReference>
<dbReference type="Proteomes" id="UP001197247">
    <property type="component" value="Unassembled WGS sequence"/>
</dbReference>
<evidence type="ECO:0000256" key="1">
    <source>
        <dbReference type="ARBA" id="ARBA00004651"/>
    </source>
</evidence>
<sequence length="298" mass="30652">MPSSTDTEGRTGDPVDAVAAPSSSTVRRRRPKKPTAGTISLGALAVVVLLAVIGPWVSPYATNIPSGEPLLPPLSGGHWLGTDNLGFDVLTRVLAGTRTSLFAAVVVTVASALAGLLIGAVAGFAGGWADAVLMRITDLFLAFPATIVAMAIVAALGPSLRSSMIGIAIVWWPLYARIARGEIRRAAGSLHVEAARIGGTRGRRLMMRHTVPTVLPTVLVTASLDIGGVIMVLASLAFIGLGSPAPSPELGLMASAGLPYVLDSWWIPVMPAIAVAVLSLIFNYLGDALRSVLRAGGA</sequence>
<keyword evidence="2 7" id="KW-0813">Transport</keyword>
<protein>
    <submittedName>
        <fullName evidence="10">ABC transporter permease</fullName>
    </submittedName>
</protein>
<dbReference type="InterPro" id="IPR000515">
    <property type="entry name" value="MetI-like"/>
</dbReference>